<dbReference type="Proteomes" id="UP001497512">
    <property type="component" value="Chromosome 3"/>
</dbReference>
<evidence type="ECO:0000313" key="2">
    <source>
        <dbReference type="Proteomes" id="UP001497512"/>
    </source>
</evidence>
<accession>A0ABP0UGU9</accession>
<protein>
    <submittedName>
        <fullName evidence="1">Uncharacterized protein</fullName>
    </submittedName>
</protein>
<name>A0ABP0UGU9_9BRYO</name>
<proteinExistence type="predicted"/>
<keyword evidence="2" id="KW-1185">Reference proteome</keyword>
<reference evidence="1" key="1">
    <citation type="submission" date="2024-02" db="EMBL/GenBank/DDBJ databases">
        <authorList>
            <consortium name="ELIXIR-Norway"/>
            <consortium name="Elixir Norway"/>
        </authorList>
    </citation>
    <scope>NUCLEOTIDE SEQUENCE</scope>
</reference>
<organism evidence="1 2">
    <name type="scientific">Sphagnum troendelagicum</name>
    <dbReference type="NCBI Taxonomy" id="128251"/>
    <lineage>
        <taxon>Eukaryota</taxon>
        <taxon>Viridiplantae</taxon>
        <taxon>Streptophyta</taxon>
        <taxon>Embryophyta</taxon>
        <taxon>Bryophyta</taxon>
        <taxon>Sphagnophytina</taxon>
        <taxon>Sphagnopsida</taxon>
        <taxon>Sphagnales</taxon>
        <taxon>Sphagnaceae</taxon>
        <taxon>Sphagnum</taxon>
    </lineage>
</organism>
<dbReference type="EMBL" id="OZ019895">
    <property type="protein sequence ID" value="CAK9220938.1"/>
    <property type="molecule type" value="Genomic_DNA"/>
</dbReference>
<sequence length="107" mass="11775">MLPLCSSSMLEEQISVNWIEYDIKVQLSTFMTELPRSIRYMIPAQATTCVLSTSSAGIRTSPICCAATMSSSSITIRISVVKNATGIWKCSFHLALALFEITYMDAP</sequence>
<evidence type="ECO:0000313" key="1">
    <source>
        <dbReference type="EMBL" id="CAK9220938.1"/>
    </source>
</evidence>
<gene>
    <name evidence="1" type="ORF">CSSPTR1EN2_LOCUS15706</name>
</gene>